<evidence type="ECO:0000256" key="1">
    <source>
        <dbReference type="ARBA" id="ARBA00022737"/>
    </source>
</evidence>
<evidence type="ECO:0000313" key="4">
    <source>
        <dbReference type="Proteomes" id="UP001255185"/>
    </source>
</evidence>
<keyword evidence="1" id="KW-0677">Repeat</keyword>
<dbReference type="Gene3D" id="2.60.120.200">
    <property type="match status" value="4"/>
</dbReference>
<reference evidence="3 4" key="1">
    <citation type="submission" date="2023-07" db="EMBL/GenBank/DDBJ databases">
        <title>Sorghum-associated microbial communities from plants grown in Nebraska, USA.</title>
        <authorList>
            <person name="Schachtman D."/>
        </authorList>
    </citation>
    <scope>NUCLEOTIDE SEQUENCE [LARGE SCALE GENOMIC DNA]</scope>
    <source>
        <strain evidence="3 4">3773</strain>
    </source>
</reference>
<dbReference type="Proteomes" id="UP001255185">
    <property type="component" value="Unassembled WGS sequence"/>
</dbReference>
<dbReference type="InterPro" id="IPR026341">
    <property type="entry name" value="T9SS_type_B"/>
</dbReference>
<dbReference type="NCBIfam" id="TIGR04131">
    <property type="entry name" value="Bac_Flav_CTERM"/>
    <property type="match status" value="1"/>
</dbReference>
<gene>
    <name evidence="3" type="ORF">J2X31_001271</name>
</gene>
<dbReference type="InterPro" id="IPR003961">
    <property type="entry name" value="FN3_dom"/>
</dbReference>
<dbReference type="SMART" id="SM00060">
    <property type="entry name" value="FN3"/>
    <property type="match status" value="6"/>
</dbReference>
<feature type="domain" description="Fibronectin type-III" evidence="2">
    <location>
        <begin position="231"/>
        <end position="317"/>
    </location>
</feature>
<feature type="domain" description="Fibronectin type-III" evidence="2">
    <location>
        <begin position="1250"/>
        <end position="1344"/>
    </location>
</feature>
<dbReference type="InterPro" id="IPR036116">
    <property type="entry name" value="FN3_sf"/>
</dbReference>
<dbReference type="InterPro" id="IPR013783">
    <property type="entry name" value="Ig-like_fold"/>
</dbReference>
<dbReference type="PROSITE" id="PS50853">
    <property type="entry name" value="FN3"/>
    <property type="match status" value="4"/>
</dbReference>
<dbReference type="SUPFAM" id="SSF49265">
    <property type="entry name" value="Fibronectin type III"/>
    <property type="match status" value="4"/>
</dbReference>
<accession>A0ABU1TMR0</accession>
<keyword evidence="4" id="KW-1185">Reference proteome</keyword>
<dbReference type="InterPro" id="IPR044023">
    <property type="entry name" value="Ig_7"/>
</dbReference>
<dbReference type="Pfam" id="PF00041">
    <property type="entry name" value="fn3"/>
    <property type="match status" value="3"/>
</dbReference>
<dbReference type="Gene3D" id="2.60.40.10">
    <property type="entry name" value="Immunoglobulins"/>
    <property type="match status" value="5"/>
</dbReference>
<protein>
    <submittedName>
        <fullName evidence="3">Gliding motility-associated-like protein</fullName>
    </submittedName>
</protein>
<dbReference type="CDD" id="cd00063">
    <property type="entry name" value="FN3"/>
    <property type="match status" value="4"/>
</dbReference>
<proteinExistence type="predicted"/>
<feature type="domain" description="Fibronectin type-III" evidence="2">
    <location>
        <begin position="989"/>
        <end position="1077"/>
    </location>
</feature>
<dbReference type="EMBL" id="JAVDVI010000004">
    <property type="protein sequence ID" value="MDR6967264.1"/>
    <property type="molecule type" value="Genomic_DNA"/>
</dbReference>
<dbReference type="PANTHER" id="PTHR46708">
    <property type="entry name" value="TENASCIN"/>
    <property type="match status" value="1"/>
</dbReference>
<comment type="caution">
    <text evidence="3">The sequence shown here is derived from an EMBL/GenBank/DDBJ whole genome shotgun (WGS) entry which is preliminary data.</text>
</comment>
<dbReference type="Pfam" id="PF07675">
    <property type="entry name" value="Cleaved_Adhesin"/>
    <property type="match status" value="4"/>
</dbReference>
<dbReference type="InterPro" id="IPR011628">
    <property type="entry name" value="Cleaved_adhesin"/>
</dbReference>
<evidence type="ECO:0000313" key="3">
    <source>
        <dbReference type="EMBL" id="MDR6967264.1"/>
    </source>
</evidence>
<dbReference type="InterPro" id="IPR050991">
    <property type="entry name" value="ECM_Regulatory_Proteins"/>
</dbReference>
<organism evidence="3 4">
    <name type="scientific">Flavobacterium arsenatis</name>
    <dbReference type="NCBI Taxonomy" id="1484332"/>
    <lineage>
        <taxon>Bacteria</taxon>
        <taxon>Pseudomonadati</taxon>
        <taxon>Bacteroidota</taxon>
        <taxon>Flavobacteriia</taxon>
        <taxon>Flavobacteriales</taxon>
        <taxon>Flavobacteriaceae</taxon>
        <taxon>Flavobacterium</taxon>
    </lineage>
</organism>
<dbReference type="RefSeq" id="WP_310025315.1">
    <property type="nucleotide sequence ID" value="NZ_JAVDVI010000004.1"/>
</dbReference>
<sequence length="2632" mass="284394">MQEKLQLTTVINRILLLANFSKSNLDVSNFSRENHIGKKVFLPLLFLLAYISSYGQLATQNFESGIPANWTIFNNNVGTLPWTISNDGYLGSDAAFIDPSAENIGAGNTAQYFLVTPLVQVPVNGEIRFYTKRLTDDANPGIKYQIRLSTASQPDINGFSVVLQEWDGASLNTGADNLYEEKIVSLPSTIPPGLEIYIAFVAVNTQTGAVASGDAWFIDNVRIIESCLKVVEANFTVENITPTTADLSWTHPEATNFQIQVVPQGEIPATSGITVANSYEAENLDGDSFYDVYIRTICDAETASAWAGPFSFKTAIYGLSCETPIVITASSGVSYSLDANLKDFPNADTVIYANQGTSCLSPAITENYLEGNKIFLSYTPTQTGVINISQMTLPWTSGTECWGNAITGVFVYDSCTNVGVECLAGLNTTQTDQPKYIENFPVVAGIEYVIVISTSFAGLDTSICFEFDLSFSTCPAPSVFTYKDLVQDSVSFSWNNPVNIADSWEYAVQTAGSGIPTAGTPTNTNVDNVINTGLSAGNAYELYVRSVCDGTPGEWSMPYAFTTQCAIFDTPYTTDFVDTSAQNPEPCWTSMDLNADGVKWSYQAGWEEGYLGYATLNTNTNQNNNHDYLVSPQINFNGTQKRLRYSHQVGWGGSSSYSIKISTTGIGAENFTYTLLPETVISNEAWQEVIYNIPETITGTVNIAWIVSPLGSGQEASRISITNVFIEDKPACPDPIAPIAENVTTTTAELSWTIGESETQWQVAIQPLNTGLPTGDGILVDSNPYIATVEPATRYEYYVRAYCNDVEQSNWVGPYYFTTQCISFDTPFYEGFNDADADTKKFCWSINNANEDGATWMMNPQYPSIQPSTSWFNPTTEFNDYLISPAINAVGTKALKFDYRAAFSIFAPTSRFGVEVLISTTDTNPESFTVLGPLMEFTNTDFLQKTLYFEGTGITYIAFRVPPAYDLAGGSSILQIDNVIIEDAPPCPKPSDLSATSIMQNQALLSWTAGYQEEAWNVVVQEAGLGTPTVSGTPVTANNYTPNTLDPNTVYEFYVRANCTGENSEWVGPFVFRTLCTAFNTPFLETFNTDSTSEDCWRILNENSDGNIWSLQVTVNPYEGDQMAGMFTGSNGANDDWLISPTINVTANQRLRFYYKVYHSDFTEDLRIHLSTTGIDVADFTTTLYDSEVETVLINNIEYKEMIINLPEGITGNINIGWHIPEMEPSWMGYRGQLLFIDNVIIEDIPPCASISNPIVANITDTTFQVAWEANGTETSWELSVQPYGTPAPTGATLPEYLYTATTNPFTVTNLDPATKYEVYVRAICNETLQSEWVGPIEVITKCSFENLCQYTITLSGGPTSGIGGGIDVIQNGYVIQTLDFPSVAWNEIPEPLDFTLFLCTGVEFSLFWDSIGTAPGQFPGATVTVKNTAGEVVSTTDLGLLPAPRSTFFTGIATCGTIVCPQPTNLASSPTTAFTWTPGGTETQWEVFVQPVGNNTLPQSGTIVNTPTYTPTEADFNDATTTTYEYFVRAICGEDNKSFWSGPKVFVRNDDASTALKLAVNGDETCSVSASDVTFNGASASTDPLTCAGTNNGDIWFEFDATAKIHIIEANGFTGNFYISSGDEPYPDMTMTLYQVTEDGLVEKACSNNNSIVAMYTSELVVGGTYKIRLMLNAPTTNTRKFNVCIKTPLDFCKVNAVNYDFETPPMQHVTGITTIGTEFVVPGWRVNLDTWDAIFFSEALTAINFAPYSGGQCIQLLSDPEEDWDANDPNIKGIYQEFDTSEITVMNYSFAHATRSEGNSIQLYAGPPTGPFTLVTEEAAVGLQWTLKTGEYVVPAGQTKTRFIFRTKENKIGSLLDVANFTPNIDIKTVPQTLACQETEVVLEAEGIGTWSADEANPATTLIANATTKTATISGFNTPGVYTYHWITRYCDRTVTVTYEGISDVPTVITPVEYCLNATAQPLTATPSENHTLKWFTDEIGGTGTTTAPTPATNVLGTTIYYVANVNAEGCEGPRVALSVIINDTEMPEVGFAYDAPQYCAIGTNPVITLNDGFATGGTFTVLPTTGLSIDATTGAIDLSTSTAGTYEVTYSVLQNECTLADDSSVTIIINSAVAPVVGFTYPTPVCTNNANLTPTLVTNFTSGGTFSSTTLTVDATTGEIDMATTTAGTHDVVYTIASSVADCQLADSEMFQVVIEALVTPVTGFTFNPSYCLADNNPLPTLPADFYTGGSFSSSTGLIIDASTGEIDLENSPAGVHSVTYDVPSNGCVDAGTTTVSVTMNALATPTVSFSYEDACVNATTSPLPVLATGFTQGGTFSSTTLTVNPTTGAVDLTSATEGTHDIVYTLNEDVATCTDGAVFSAEINLIDGINAVTSFTYDATYCSGSTTDLPTLATDFTLGGTFTSTNGLVINATTGAIDIQASEAGVYVITYEVESDEDTCTVGDSDTFTITIFGDLSVAVNGGCDNSQYLLIATPVDGSFNPSNVDYTWKDASGAVVGTNSDTFNVTEYANGNSNAVFPITFTVTVDAGDCSIETPYTVNSIGCREIPRGISPNGDEFNQNFDLTDLNVRNIIIFNRYGTEVFSFKGNYTNQWFGQSSGGKELPVGTYFYSITTENGASFTGWVYINR</sequence>
<dbReference type="NCBIfam" id="NF038128">
    <property type="entry name" value="choice_anch_J"/>
    <property type="match status" value="4"/>
</dbReference>
<dbReference type="Pfam" id="PF13585">
    <property type="entry name" value="CHU_C"/>
    <property type="match status" value="1"/>
</dbReference>
<feature type="domain" description="Fibronectin type-III" evidence="2">
    <location>
        <begin position="476"/>
        <end position="566"/>
    </location>
</feature>
<dbReference type="Pfam" id="PF19081">
    <property type="entry name" value="Ig_7"/>
    <property type="match status" value="1"/>
</dbReference>
<name>A0ABU1TMR0_9FLAO</name>
<evidence type="ECO:0000259" key="2">
    <source>
        <dbReference type="PROSITE" id="PS50853"/>
    </source>
</evidence>